<evidence type="ECO:0000256" key="1">
    <source>
        <dbReference type="SAM" id="MobiDB-lite"/>
    </source>
</evidence>
<protein>
    <recommendedName>
        <fullName evidence="4">Encoded protein</fullName>
    </recommendedName>
</protein>
<proteinExistence type="predicted"/>
<reference evidence="2" key="1">
    <citation type="submission" date="2017-08" db="EMBL/GenBank/DDBJ databases">
        <authorList>
            <person name="Polle J.E."/>
            <person name="Barry K."/>
            <person name="Cushman J."/>
            <person name="Schmutz J."/>
            <person name="Tran D."/>
            <person name="Hathwaick L.T."/>
            <person name="Yim W.C."/>
            <person name="Jenkins J."/>
            <person name="Mckie-Krisberg Z.M."/>
            <person name="Prochnik S."/>
            <person name="Lindquist E."/>
            <person name="Dockter R.B."/>
            <person name="Adam C."/>
            <person name="Molina H."/>
            <person name="Bunkerborg J."/>
            <person name="Jin E."/>
            <person name="Buchheim M."/>
            <person name="Magnuson J."/>
        </authorList>
    </citation>
    <scope>NUCLEOTIDE SEQUENCE</scope>
    <source>
        <strain evidence="2">CCAP 19/18</strain>
    </source>
</reference>
<dbReference type="EMBL" id="MU070095">
    <property type="protein sequence ID" value="KAF5829964.1"/>
    <property type="molecule type" value="Genomic_DNA"/>
</dbReference>
<feature type="region of interest" description="Disordered" evidence="1">
    <location>
        <begin position="40"/>
        <end position="80"/>
    </location>
</feature>
<accession>A0ABQ7FZA6</accession>
<sequence>MHRMSTPFTTPLQSRCAAWRHSSQHIHKAVALLVDAHHNMSTKPCSASPKPEDQHQADRMLQNTSHTQRAIASPFLATRT</sequence>
<dbReference type="Proteomes" id="UP000815325">
    <property type="component" value="Unassembled WGS sequence"/>
</dbReference>
<keyword evidence="3" id="KW-1185">Reference proteome</keyword>
<evidence type="ECO:0008006" key="4">
    <source>
        <dbReference type="Google" id="ProtNLM"/>
    </source>
</evidence>
<organism evidence="2 3">
    <name type="scientific">Dunaliella salina</name>
    <name type="common">Green alga</name>
    <name type="synonym">Protococcus salinus</name>
    <dbReference type="NCBI Taxonomy" id="3046"/>
    <lineage>
        <taxon>Eukaryota</taxon>
        <taxon>Viridiplantae</taxon>
        <taxon>Chlorophyta</taxon>
        <taxon>core chlorophytes</taxon>
        <taxon>Chlorophyceae</taxon>
        <taxon>CS clade</taxon>
        <taxon>Chlamydomonadales</taxon>
        <taxon>Dunaliellaceae</taxon>
        <taxon>Dunaliella</taxon>
    </lineage>
</organism>
<comment type="caution">
    <text evidence="2">The sequence shown here is derived from an EMBL/GenBank/DDBJ whole genome shotgun (WGS) entry which is preliminary data.</text>
</comment>
<evidence type="ECO:0000313" key="3">
    <source>
        <dbReference type="Proteomes" id="UP000815325"/>
    </source>
</evidence>
<evidence type="ECO:0000313" key="2">
    <source>
        <dbReference type="EMBL" id="KAF5829964.1"/>
    </source>
</evidence>
<feature type="compositionally biased region" description="Polar residues" evidence="1">
    <location>
        <begin position="61"/>
        <end position="70"/>
    </location>
</feature>
<gene>
    <name evidence="2" type="ORF">DUNSADRAFT_15265</name>
</gene>
<name>A0ABQ7FZA6_DUNSA</name>